<organism evidence="1 2">
    <name type="scientific">Coprococcus comes</name>
    <dbReference type="NCBI Taxonomy" id="410072"/>
    <lineage>
        <taxon>Bacteria</taxon>
        <taxon>Bacillati</taxon>
        <taxon>Bacillota</taxon>
        <taxon>Clostridia</taxon>
        <taxon>Lachnospirales</taxon>
        <taxon>Lachnospiraceae</taxon>
        <taxon>Coprococcus</taxon>
    </lineage>
</organism>
<accession>A0A3R6DZ30</accession>
<gene>
    <name evidence="1" type="ORF">DW252_08930</name>
</gene>
<evidence type="ECO:0000313" key="1">
    <source>
        <dbReference type="EMBL" id="RHG60185.1"/>
    </source>
</evidence>
<evidence type="ECO:0000313" key="2">
    <source>
        <dbReference type="Proteomes" id="UP000286595"/>
    </source>
</evidence>
<proteinExistence type="predicted"/>
<dbReference type="AlphaFoldDB" id="A0A3R6DZ30"/>
<protein>
    <recommendedName>
        <fullName evidence="3">N4-gp56 family major capsid protein</fullName>
    </recommendedName>
</protein>
<dbReference type="Proteomes" id="UP000286595">
    <property type="component" value="Unassembled WGS sequence"/>
</dbReference>
<comment type="caution">
    <text evidence="1">The sequence shown here is derived from an EMBL/GenBank/DDBJ whole genome shotgun (WGS) entry which is preliminary data.</text>
</comment>
<name>A0A3R6DZ30_9FIRM</name>
<dbReference type="EMBL" id="QRIM01000009">
    <property type="protein sequence ID" value="RHG60185.1"/>
    <property type="molecule type" value="Genomic_DNA"/>
</dbReference>
<dbReference type="RefSeq" id="WP_118218104.1">
    <property type="nucleotide sequence ID" value="NZ_QRIM01000009.1"/>
</dbReference>
<evidence type="ECO:0008006" key="3">
    <source>
        <dbReference type="Google" id="ProtNLM"/>
    </source>
</evidence>
<sequence length="281" mass="31096">MSVELTAIYAPKTDELFAAESKISLLTNTDYDWTGAHTVKVWKISTSEMNDYSRNRAKGQSEVASVSRYGELIDLNAQTEEMTLKKDRSFIFNIDKLDMDETAQQLAAETALARQLREVVIPEVDKYTYGVMAAGAGRTVVGETTTPANIYSLILDGSEFLDDNEVPETERVLVVVPSTYTMLKQSDIFDKTDVGAEMRARGVVARLDGMNVIKIPSSRTPANFGFMIAHPSATTAPVKLEDYGMHENTPLSSGTIVTGRICYDAFVLDNKKKGIYVYKTK</sequence>
<reference evidence="1 2" key="1">
    <citation type="submission" date="2018-08" db="EMBL/GenBank/DDBJ databases">
        <title>A genome reference for cultivated species of the human gut microbiota.</title>
        <authorList>
            <person name="Zou Y."/>
            <person name="Xue W."/>
            <person name="Luo G."/>
        </authorList>
    </citation>
    <scope>NUCLEOTIDE SEQUENCE [LARGE SCALE GENOMIC DNA]</scope>
    <source>
        <strain evidence="1 2">AM22-12LB</strain>
    </source>
</reference>